<evidence type="ECO:0000259" key="9">
    <source>
        <dbReference type="Pfam" id="PF18967"/>
    </source>
</evidence>
<evidence type="ECO:0000256" key="5">
    <source>
        <dbReference type="ARBA" id="ARBA00022989"/>
    </source>
</evidence>
<keyword evidence="7 8" id="KW-0472">Membrane</keyword>
<feature type="transmembrane region" description="Helical" evidence="8">
    <location>
        <begin position="82"/>
        <end position="102"/>
    </location>
</feature>
<accession>A0A845L7P8</accession>
<evidence type="ECO:0000256" key="3">
    <source>
        <dbReference type="ARBA" id="ARBA00022692"/>
    </source>
</evidence>
<feature type="transmembrane region" description="Helical" evidence="8">
    <location>
        <begin position="45"/>
        <end position="62"/>
    </location>
</feature>
<proteinExistence type="predicted"/>
<evidence type="ECO:0000256" key="4">
    <source>
        <dbReference type="ARBA" id="ARBA00022741"/>
    </source>
</evidence>
<evidence type="ECO:0000256" key="6">
    <source>
        <dbReference type="ARBA" id="ARBA00023118"/>
    </source>
</evidence>
<keyword evidence="2" id="KW-1003">Cell membrane</keyword>
<dbReference type="InterPro" id="IPR043760">
    <property type="entry name" value="PycTM_dom"/>
</dbReference>
<dbReference type="Proteomes" id="UP000471031">
    <property type="component" value="Unassembled WGS sequence"/>
</dbReference>
<keyword evidence="3 8" id="KW-0812">Transmembrane</keyword>
<keyword evidence="11" id="KW-1185">Reference proteome</keyword>
<dbReference type="Pfam" id="PF18967">
    <property type="entry name" value="PycTM"/>
    <property type="match status" value="1"/>
</dbReference>
<name>A0A845L7P8_HELGE</name>
<protein>
    <recommendedName>
        <fullName evidence="9">Pycsar effector protein domain-containing protein</fullName>
    </recommendedName>
</protein>
<dbReference type="RefSeq" id="WP_161261328.1">
    <property type="nucleotide sequence ID" value="NZ_JAFBDC010000004.1"/>
</dbReference>
<evidence type="ECO:0000256" key="2">
    <source>
        <dbReference type="ARBA" id="ARBA00022475"/>
    </source>
</evidence>
<evidence type="ECO:0000313" key="11">
    <source>
        <dbReference type="Proteomes" id="UP000471031"/>
    </source>
</evidence>
<keyword evidence="6" id="KW-0051">Antiviral defense</keyword>
<dbReference type="AlphaFoldDB" id="A0A845L7P8"/>
<reference evidence="10 11" key="1">
    <citation type="submission" date="2020-01" db="EMBL/GenBank/DDBJ databases">
        <title>Whole genome sequence of Heliobacterium gestii DSM 11169.</title>
        <authorList>
            <person name="Kyndt J.A."/>
            <person name="Meyer T.E."/>
        </authorList>
    </citation>
    <scope>NUCLEOTIDE SEQUENCE [LARGE SCALE GENOMIC DNA]</scope>
    <source>
        <strain evidence="10 11">DSM 11169</strain>
    </source>
</reference>
<dbReference type="EMBL" id="WXEX01000005">
    <property type="protein sequence ID" value="MZP42747.1"/>
    <property type="molecule type" value="Genomic_DNA"/>
</dbReference>
<evidence type="ECO:0000256" key="8">
    <source>
        <dbReference type="SAM" id="Phobius"/>
    </source>
</evidence>
<feature type="domain" description="Pycsar effector protein" evidence="9">
    <location>
        <begin position="27"/>
        <end position="211"/>
    </location>
</feature>
<dbReference type="OrthoDB" id="5122730at2"/>
<keyword evidence="4" id="KW-0547">Nucleotide-binding</keyword>
<feature type="transmembrane region" description="Helical" evidence="8">
    <location>
        <begin position="196"/>
        <end position="218"/>
    </location>
</feature>
<gene>
    <name evidence="10" type="ORF">GTO89_06795</name>
</gene>
<evidence type="ECO:0000313" key="10">
    <source>
        <dbReference type="EMBL" id="MZP42747.1"/>
    </source>
</evidence>
<sequence length="220" mass="25116">MSLQGEYDGLDKPDNEKIGIDLKKELLYKAIDDNQNTIRFNDTKAGAVLVLVGIVFTFVTRTGDKYYDFLCLTKSYIFLHELIMLISMVALCCFVSSIWLAFTAISPKSGPINSIINDVSYTSDVFYISKISPSVNLINVFHDKEGYFKLDKSSKRVLETIQDLKETDLLKVLIIELLKLSYIRELKIQRVTRSILFLKAGLIILLGVTLVCFLWNLYFI</sequence>
<organism evidence="10 11">
    <name type="scientific">Heliomicrobium gestii</name>
    <name type="common">Heliobacterium gestii</name>
    <dbReference type="NCBI Taxonomy" id="2699"/>
    <lineage>
        <taxon>Bacteria</taxon>
        <taxon>Bacillati</taxon>
        <taxon>Bacillota</taxon>
        <taxon>Clostridia</taxon>
        <taxon>Eubacteriales</taxon>
        <taxon>Heliobacteriaceae</taxon>
        <taxon>Heliomicrobium</taxon>
    </lineage>
</organism>
<evidence type="ECO:0000256" key="7">
    <source>
        <dbReference type="ARBA" id="ARBA00023136"/>
    </source>
</evidence>
<comment type="caution">
    <text evidence="10">The sequence shown here is derived from an EMBL/GenBank/DDBJ whole genome shotgun (WGS) entry which is preliminary data.</text>
</comment>
<keyword evidence="5 8" id="KW-1133">Transmembrane helix</keyword>
<evidence type="ECO:0000256" key="1">
    <source>
        <dbReference type="ARBA" id="ARBA00004236"/>
    </source>
</evidence>
<comment type="subcellular location">
    <subcellularLocation>
        <location evidence="1">Cell membrane</location>
    </subcellularLocation>
</comment>